<accession>A0A4Q0MGJ3</accession>
<keyword evidence="2" id="KW-0378">Hydrolase</keyword>
<name>A0A4Q0MGJ3_9SPHI</name>
<evidence type="ECO:0000259" key="1">
    <source>
        <dbReference type="Pfam" id="PF00561"/>
    </source>
</evidence>
<sequence>MIERRFVEINDLEVSYLIKPSDKPKVAIVFIHGFPFSSEIWRKQLEPLDENVQGIAYDIRGFGESSTDHPFFSIDLFARDLCLFIEGLSLENVVLCGVSMGGYIALRVIEIAPELISGLILCDTNASSDSNEGKLKRFASIDEIMRNGTDKFAENFVANLFSDHTLRSGSKVPEFIHDLIMSTLPQVICSTQLALASRTDSTGALEAIKVPVLVIRGTDDRLMTQEQAGVLKESIRNSELETIPHAGHLPNCEAPAVFNSKLKDYLSKHFLS</sequence>
<feature type="domain" description="AB hydrolase-1" evidence="1">
    <location>
        <begin position="27"/>
        <end position="254"/>
    </location>
</feature>
<gene>
    <name evidence="2" type="ORF">EKH83_02320</name>
</gene>
<dbReference type="EMBL" id="RXOC01000001">
    <property type="protein sequence ID" value="RXF72578.1"/>
    <property type="molecule type" value="Genomic_DNA"/>
</dbReference>
<dbReference type="AlphaFoldDB" id="A0A4Q0MGJ3"/>
<dbReference type="PANTHER" id="PTHR43798">
    <property type="entry name" value="MONOACYLGLYCEROL LIPASE"/>
    <property type="match status" value="1"/>
</dbReference>
<organism evidence="2 3">
    <name type="scientific">Arcticibacter tournemirensis</name>
    <dbReference type="NCBI Taxonomy" id="699437"/>
    <lineage>
        <taxon>Bacteria</taxon>
        <taxon>Pseudomonadati</taxon>
        <taxon>Bacteroidota</taxon>
        <taxon>Sphingobacteriia</taxon>
        <taxon>Sphingobacteriales</taxon>
        <taxon>Sphingobacteriaceae</taxon>
        <taxon>Arcticibacter</taxon>
    </lineage>
</organism>
<proteinExistence type="predicted"/>
<reference evidence="2 3" key="1">
    <citation type="submission" date="2018-12" db="EMBL/GenBank/DDBJ databases">
        <title>The Draft Genome Sequence of the Soil Bacterium Pedobacter tournemirensis R1.</title>
        <authorList>
            <person name="He J."/>
        </authorList>
    </citation>
    <scope>NUCLEOTIDE SEQUENCE [LARGE SCALE GENOMIC DNA]</scope>
    <source>
        <strain evidence="2 3">R1</strain>
    </source>
</reference>
<dbReference type="RefSeq" id="WP_128767763.1">
    <property type="nucleotide sequence ID" value="NZ_RXOC01000001.1"/>
</dbReference>
<evidence type="ECO:0000313" key="2">
    <source>
        <dbReference type="EMBL" id="RXF72578.1"/>
    </source>
</evidence>
<dbReference type="InterPro" id="IPR050266">
    <property type="entry name" value="AB_hydrolase_sf"/>
</dbReference>
<protein>
    <submittedName>
        <fullName evidence="2">Alpha/beta hydrolase</fullName>
    </submittedName>
</protein>
<dbReference type="Pfam" id="PF00561">
    <property type="entry name" value="Abhydrolase_1"/>
    <property type="match status" value="1"/>
</dbReference>
<dbReference type="Proteomes" id="UP000290848">
    <property type="component" value="Unassembled WGS sequence"/>
</dbReference>
<dbReference type="PRINTS" id="PR00111">
    <property type="entry name" value="ABHYDROLASE"/>
</dbReference>
<dbReference type="Gene3D" id="3.40.50.1820">
    <property type="entry name" value="alpha/beta hydrolase"/>
    <property type="match status" value="1"/>
</dbReference>
<dbReference type="SUPFAM" id="SSF53474">
    <property type="entry name" value="alpha/beta-Hydrolases"/>
    <property type="match status" value="1"/>
</dbReference>
<dbReference type="GO" id="GO:0016787">
    <property type="term" value="F:hydrolase activity"/>
    <property type="evidence" value="ECO:0007669"/>
    <property type="project" value="UniProtKB-KW"/>
</dbReference>
<dbReference type="InterPro" id="IPR000073">
    <property type="entry name" value="AB_hydrolase_1"/>
</dbReference>
<dbReference type="InterPro" id="IPR029058">
    <property type="entry name" value="AB_hydrolase_fold"/>
</dbReference>
<evidence type="ECO:0000313" key="3">
    <source>
        <dbReference type="Proteomes" id="UP000290848"/>
    </source>
</evidence>
<comment type="caution">
    <text evidence="2">The sequence shown here is derived from an EMBL/GenBank/DDBJ whole genome shotgun (WGS) entry which is preliminary data.</text>
</comment>